<dbReference type="EMBL" id="FNLC01000001">
    <property type="protein sequence ID" value="SDQ37386.1"/>
    <property type="molecule type" value="Genomic_DNA"/>
</dbReference>
<gene>
    <name evidence="5" type="ORF">SAMN04489842_0646</name>
</gene>
<dbReference type="SUPFAM" id="SSF53448">
    <property type="entry name" value="Nucleotide-diphospho-sugar transferases"/>
    <property type="match status" value="1"/>
</dbReference>
<sequence>MELSAVVSTLNDRERLLSCLDALEKRTPPSTEIIVVNGPSSDGTSGVVRERDDVDVLVEISERNPNVSRNAGLGVASGDVVAFLDGEYAVEAGWHSAIERTLENGADVVTGPVTGEDRFGGADPRRPRTVAGRDVTLFDGDNVAFDRTVLKALDGFDEYLEVGGARDCAHRVAGLGFEVDWAMEMAVCREVGTDGGRTDPAFDPAADWGAVYRSLAYRLAKNYGPRPNVVVRTVGSALRDGVGTVREVVSGDETPTDWLSNGTDVAANAGSGLRDGIRARYSDRSAQRNPYGLSARHDRAVRMYDRR</sequence>
<evidence type="ECO:0000256" key="2">
    <source>
        <dbReference type="ARBA" id="ARBA00022676"/>
    </source>
</evidence>
<reference evidence="6" key="1">
    <citation type="submission" date="2016-10" db="EMBL/GenBank/DDBJ databases">
        <authorList>
            <person name="Varghese N."/>
            <person name="Submissions S."/>
        </authorList>
    </citation>
    <scope>NUCLEOTIDE SEQUENCE [LARGE SCALE GENOMIC DNA]</scope>
    <source>
        <strain evidence="6">DSM 24767</strain>
    </source>
</reference>
<evidence type="ECO:0000259" key="4">
    <source>
        <dbReference type="Pfam" id="PF00535"/>
    </source>
</evidence>
<evidence type="ECO:0000313" key="6">
    <source>
        <dbReference type="Proteomes" id="UP000198848"/>
    </source>
</evidence>
<dbReference type="STRING" id="1095778.SAMN04489842_0646"/>
<dbReference type="InterPro" id="IPR001173">
    <property type="entry name" value="Glyco_trans_2-like"/>
</dbReference>
<dbReference type="CDD" id="cd00761">
    <property type="entry name" value="Glyco_tranf_GTA_type"/>
    <property type="match status" value="1"/>
</dbReference>
<dbReference type="Gene3D" id="3.90.550.10">
    <property type="entry name" value="Spore Coat Polysaccharide Biosynthesis Protein SpsA, Chain A"/>
    <property type="match status" value="1"/>
</dbReference>
<dbReference type="OrthoDB" id="196370at2157"/>
<protein>
    <submittedName>
        <fullName evidence="5">Glycosyl transferase family 2</fullName>
    </submittedName>
</protein>
<dbReference type="PANTHER" id="PTHR43179">
    <property type="entry name" value="RHAMNOSYLTRANSFERASE WBBL"/>
    <property type="match status" value="1"/>
</dbReference>
<accession>A0A1H1ADT0</accession>
<keyword evidence="6" id="KW-1185">Reference proteome</keyword>
<keyword evidence="3 5" id="KW-0808">Transferase</keyword>
<comment type="similarity">
    <text evidence="1">Belongs to the glycosyltransferase 2 family.</text>
</comment>
<proteinExistence type="inferred from homology"/>
<evidence type="ECO:0000256" key="3">
    <source>
        <dbReference type="ARBA" id="ARBA00022679"/>
    </source>
</evidence>
<name>A0A1H1ADT0_NATTX</name>
<dbReference type="PANTHER" id="PTHR43179:SF12">
    <property type="entry name" value="GALACTOFURANOSYLTRANSFERASE GLFT2"/>
    <property type="match status" value="1"/>
</dbReference>
<dbReference type="GO" id="GO:0016757">
    <property type="term" value="F:glycosyltransferase activity"/>
    <property type="evidence" value="ECO:0007669"/>
    <property type="project" value="UniProtKB-KW"/>
</dbReference>
<dbReference type="InterPro" id="IPR029044">
    <property type="entry name" value="Nucleotide-diphossugar_trans"/>
</dbReference>
<organism evidence="5 6">
    <name type="scientific">Natronobacterium texcoconense</name>
    <dbReference type="NCBI Taxonomy" id="1095778"/>
    <lineage>
        <taxon>Archaea</taxon>
        <taxon>Methanobacteriati</taxon>
        <taxon>Methanobacteriota</taxon>
        <taxon>Stenosarchaea group</taxon>
        <taxon>Halobacteria</taxon>
        <taxon>Halobacteriales</taxon>
        <taxon>Natrialbaceae</taxon>
        <taxon>Natronobacterium</taxon>
    </lineage>
</organism>
<dbReference type="Proteomes" id="UP000198848">
    <property type="component" value="Unassembled WGS sequence"/>
</dbReference>
<dbReference type="RefSeq" id="WP_090377254.1">
    <property type="nucleotide sequence ID" value="NZ_FNLC01000001.1"/>
</dbReference>
<keyword evidence="2" id="KW-0328">Glycosyltransferase</keyword>
<evidence type="ECO:0000313" key="5">
    <source>
        <dbReference type="EMBL" id="SDQ37386.1"/>
    </source>
</evidence>
<dbReference type="Pfam" id="PF00535">
    <property type="entry name" value="Glycos_transf_2"/>
    <property type="match status" value="1"/>
</dbReference>
<dbReference type="AlphaFoldDB" id="A0A1H1ADT0"/>
<evidence type="ECO:0000256" key="1">
    <source>
        <dbReference type="ARBA" id="ARBA00006739"/>
    </source>
</evidence>
<feature type="domain" description="Glycosyltransferase 2-like" evidence="4">
    <location>
        <begin position="4"/>
        <end position="127"/>
    </location>
</feature>